<gene>
    <name evidence="1" type="ORF">AAJCM20276_34420</name>
</gene>
<sequence>MIAERYVLLYLEHLSHRKRATKEHGILLDLWLKRYIEAFWKSVHTHISQTRRDLTSDMEYPLATNPSKK</sequence>
<evidence type="ECO:0000313" key="1">
    <source>
        <dbReference type="EMBL" id="BCI68818.1"/>
    </source>
</evidence>
<dbReference type="AlphaFoldDB" id="A0A6S6PLV1"/>
<organism evidence="1 2">
    <name type="scientific">Acetobacter aceti</name>
    <dbReference type="NCBI Taxonomy" id="435"/>
    <lineage>
        <taxon>Bacteria</taxon>
        <taxon>Pseudomonadati</taxon>
        <taxon>Pseudomonadota</taxon>
        <taxon>Alphaproteobacteria</taxon>
        <taxon>Acetobacterales</taxon>
        <taxon>Acetobacteraceae</taxon>
        <taxon>Acetobacter</taxon>
        <taxon>Acetobacter subgen. Acetobacter</taxon>
    </lineage>
</organism>
<proteinExistence type="predicted"/>
<evidence type="ECO:0008006" key="3">
    <source>
        <dbReference type="Google" id="ProtNLM"/>
    </source>
</evidence>
<protein>
    <recommendedName>
        <fullName evidence="3">GntR C-terminal domain-containing protein</fullName>
    </recommendedName>
</protein>
<dbReference type="EMBL" id="AP023326">
    <property type="protein sequence ID" value="BCI68818.1"/>
    <property type="molecule type" value="Genomic_DNA"/>
</dbReference>
<reference evidence="1 2" key="1">
    <citation type="submission" date="2020-07" db="EMBL/GenBank/DDBJ databases">
        <title>Complete Genome Sequence of an acetic acid bacterium, Acetobacter aceti JCM20276.</title>
        <authorList>
            <person name="Hirose Y."/>
            <person name="Mihara H."/>
        </authorList>
    </citation>
    <scope>NUCLEOTIDE SEQUENCE [LARGE SCALE GENOMIC DNA]</scope>
    <source>
        <strain evidence="1 2">JCM20276</strain>
    </source>
</reference>
<name>A0A6S6PLV1_ACEAC</name>
<dbReference type="Proteomes" id="UP000515220">
    <property type="component" value="Chromosome"/>
</dbReference>
<accession>A0A6S6PLV1</accession>
<evidence type="ECO:0000313" key="2">
    <source>
        <dbReference type="Proteomes" id="UP000515220"/>
    </source>
</evidence>